<dbReference type="EMBL" id="VIVL01000005">
    <property type="protein sequence ID" value="TWD85834.1"/>
    <property type="molecule type" value="Genomic_DNA"/>
</dbReference>
<dbReference type="InterPro" id="IPR036390">
    <property type="entry name" value="WH_DNA-bd_sf"/>
</dbReference>
<dbReference type="PROSITE" id="PS50987">
    <property type="entry name" value="HTH_ARSR_2"/>
    <property type="match status" value="1"/>
</dbReference>
<dbReference type="Gene3D" id="1.10.10.10">
    <property type="entry name" value="Winged helix-like DNA-binding domain superfamily/Winged helix DNA-binding domain"/>
    <property type="match status" value="1"/>
</dbReference>
<reference evidence="2 3" key="1">
    <citation type="submission" date="2019-06" db="EMBL/GenBank/DDBJ databases">
        <title>Sorghum-associated microbial communities from plants grown in Nebraska, USA.</title>
        <authorList>
            <person name="Schachtman D."/>
        </authorList>
    </citation>
    <scope>NUCLEOTIDE SEQUENCE [LARGE SCALE GENOMIC DNA]</scope>
    <source>
        <strain evidence="2 3">T529</strain>
    </source>
</reference>
<dbReference type="Pfam" id="PF12840">
    <property type="entry name" value="HTH_20"/>
    <property type="match status" value="1"/>
</dbReference>
<dbReference type="OrthoDB" id="9791888at2"/>
<dbReference type="CDD" id="cd00090">
    <property type="entry name" value="HTH_ARSR"/>
    <property type="match status" value="1"/>
</dbReference>
<proteinExistence type="predicted"/>
<dbReference type="RefSeq" id="WP_145744483.1">
    <property type="nucleotide sequence ID" value="NZ_VIVL01000005.1"/>
</dbReference>
<accession>A0A561C434</accession>
<evidence type="ECO:0000259" key="1">
    <source>
        <dbReference type="PROSITE" id="PS50987"/>
    </source>
</evidence>
<dbReference type="InterPro" id="IPR001845">
    <property type="entry name" value="HTH_ArsR_DNA-bd_dom"/>
</dbReference>
<feature type="domain" description="HTH arsR-type" evidence="1">
    <location>
        <begin position="2"/>
        <end position="96"/>
    </location>
</feature>
<comment type="caution">
    <text evidence="2">The sequence shown here is derived from an EMBL/GenBank/DDBJ whole genome shotgun (WGS) entry which is preliminary data.</text>
</comment>
<evidence type="ECO:0000313" key="3">
    <source>
        <dbReference type="Proteomes" id="UP000319722"/>
    </source>
</evidence>
<dbReference type="GO" id="GO:0003700">
    <property type="term" value="F:DNA-binding transcription factor activity"/>
    <property type="evidence" value="ECO:0007669"/>
    <property type="project" value="InterPro"/>
</dbReference>
<dbReference type="PANTHER" id="PTHR38600">
    <property type="entry name" value="TRANSCRIPTIONAL REGULATORY PROTEIN"/>
    <property type="match status" value="1"/>
</dbReference>
<dbReference type="NCBIfam" id="NF033788">
    <property type="entry name" value="HTH_metalloreg"/>
    <property type="match status" value="1"/>
</dbReference>
<organism evidence="2 3">
    <name type="scientific">Variovorax beijingensis</name>
    <dbReference type="NCBI Taxonomy" id="2496117"/>
    <lineage>
        <taxon>Bacteria</taxon>
        <taxon>Pseudomonadati</taxon>
        <taxon>Pseudomonadota</taxon>
        <taxon>Betaproteobacteria</taxon>
        <taxon>Burkholderiales</taxon>
        <taxon>Comamonadaceae</taxon>
        <taxon>Variovorax</taxon>
    </lineage>
</organism>
<dbReference type="InterPro" id="IPR036388">
    <property type="entry name" value="WH-like_DNA-bd_sf"/>
</dbReference>
<dbReference type="SUPFAM" id="SSF46785">
    <property type="entry name" value="Winged helix' DNA-binding domain"/>
    <property type="match status" value="1"/>
</dbReference>
<dbReference type="PANTHER" id="PTHR38600:SF2">
    <property type="entry name" value="SLL0088 PROTEIN"/>
    <property type="match status" value="1"/>
</dbReference>
<dbReference type="Proteomes" id="UP000319722">
    <property type="component" value="Unassembled WGS sequence"/>
</dbReference>
<protein>
    <submittedName>
        <fullName evidence="2">ArsR family transcriptional regulator</fullName>
    </submittedName>
</protein>
<name>A0A561C434_9BURK</name>
<gene>
    <name evidence="2" type="ORF">FB547_105346</name>
</gene>
<dbReference type="SMART" id="SM00418">
    <property type="entry name" value="HTH_ARSR"/>
    <property type="match status" value="1"/>
</dbReference>
<evidence type="ECO:0000313" key="2">
    <source>
        <dbReference type="EMBL" id="TWD85834.1"/>
    </source>
</evidence>
<dbReference type="AlphaFoldDB" id="A0A561C434"/>
<sequence>MRAIADPAHLDRMFFALADAYRRGMLDRLSRGPASVSELAESLGIALPSAVKHLAVLVEGGFVASRKSGRVRTYTAEPKALDAMEAWVAKRKTLLNAQFDQLGAYLAEQKGKATS</sequence>
<dbReference type="InterPro" id="IPR011991">
    <property type="entry name" value="ArsR-like_HTH"/>
</dbReference>